<dbReference type="PANTHER" id="PTHR22602">
    <property type="entry name" value="TRANSFERASE CAF17, MITOCHONDRIAL-RELATED"/>
    <property type="match status" value="1"/>
</dbReference>
<dbReference type="SUPFAM" id="SSF103025">
    <property type="entry name" value="Folate-binding domain"/>
    <property type="match status" value="1"/>
</dbReference>
<comment type="subcellular location">
    <subcellularLocation>
        <location evidence="1">Mitochondrion</location>
    </subcellularLocation>
</comment>
<sequence length="438" mass="46491">MSAGRTAAMAASTSVARAACSRSSSLLCSYRAHRVSAPSPVPASLFSTSSARSSPSSFTLAPVPNRSIIEIAGRDTLKLLQGLITTSSAHLANPPRSVREESALAPVHHDALYAGFLYPNGRLLADTLLYAVPSASSPTPSDTVLIEVDTRTADSLLAFLKKFKLRSKVTLRTTSQDEWKVWQVWSGTPNALTPLPEGGVSRNPSSEIVQALEALVGRQAHVRRDPRSAYLGYRAVLPGGTDAASILGGTADADAYLIHRILQGIPEGHDDIIDGSSLPLEANMDLNAGVDFKKGCYVGQELTARTHHTGVVRKRVVPVSLYAPDQRPPSDLALDASFATLPATANLDVRSSSSPTSPTRRARSAGKLLGSSIHNLALGLLRLDQVERVSLEAERDDGSRMTAVGLGEDGAESEVGVRPFLPVSWDPRVVESVRLASP</sequence>
<protein>
    <recommendedName>
        <fullName evidence="5">CAF17 C-terminal domain-containing protein</fullName>
    </recommendedName>
</protein>
<evidence type="ECO:0000313" key="8">
    <source>
        <dbReference type="Proteomes" id="UP000077671"/>
    </source>
</evidence>
<dbReference type="PANTHER" id="PTHR22602:SF0">
    <property type="entry name" value="TRANSFERASE CAF17, MITOCHONDRIAL-RELATED"/>
    <property type="match status" value="1"/>
</dbReference>
<dbReference type="Proteomes" id="UP000836402">
    <property type="component" value="Unassembled WGS sequence"/>
</dbReference>
<dbReference type="Gene3D" id="3.30.1360.120">
    <property type="entry name" value="Probable tRNA modification gtpase trme, domain 1"/>
    <property type="match status" value="1"/>
</dbReference>
<dbReference type="GO" id="GO:0016226">
    <property type="term" value="P:iron-sulfur cluster assembly"/>
    <property type="evidence" value="ECO:0007669"/>
    <property type="project" value="TreeGrafter"/>
</dbReference>
<gene>
    <name evidence="7" type="ORF">A4X03_0g5328</name>
    <name evidence="6" type="ORF">JKIAZH3_G4796</name>
</gene>
<evidence type="ECO:0000313" key="9">
    <source>
        <dbReference type="Proteomes" id="UP000836402"/>
    </source>
</evidence>
<dbReference type="InterPro" id="IPR045179">
    <property type="entry name" value="YgfZ/GcvT"/>
</dbReference>
<keyword evidence="3" id="KW-0496">Mitochondrion</keyword>
<dbReference type="InterPro" id="IPR017703">
    <property type="entry name" value="YgfZ/GCV_T_CS"/>
</dbReference>
<dbReference type="AlphaFoldDB" id="A0A177U2B8"/>
<reference evidence="7" key="1">
    <citation type="submission" date="2016-04" db="EMBL/GenBank/DDBJ databases">
        <authorList>
            <person name="Nguyen H.D."/>
            <person name="Kesanakurti P."/>
            <person name="Cullis J."/>
            <person name="Levesque C.A."/>
            <person name="Hambleton S."/>
        </authorList>
    </citation>
    <scope>NUCLEOTIDE SEQUENCE</scope>
    <source>
        <strain evidence="7">DAOMC 238032</strain>
    </source>
</reference>
<dbReference type="EMBL" id="CAJHJG010007031">
    <property type="protein sequence ID" value="CAD6962079.1"/>
    <property type="molecule type" value="Genomic_DNA"/>
</dbReference>
<dbReference type="Pfam" id="PF25455">
    <property type="entry name" value="Beta-barrel_CAF17_C"/>
    <property type="match status" value="1"/>
</dbReference>
<dbReference type="NCBIfam" id="TIGR03317">
    <property type="entry name" value="ygfZ_signature"/>
    <property type="match status" value="1"/>
</dbReference>
<reference evidence="6" key="3">
    <citation type="submission" date="2020-10" db="EMBL/GenBank/DDBJ databases">
        <authorList>
            <person name="Sedaghatjoo S."/>
        </authorList>
    </citation>
    <scope>NUCLEOTIDE SEQUENCE</scope>
    <source>
        <strain evidence="6">AZH3</strain>
    </source>
</reference>
<reference evidence="7" key="2">
    <citation type="journal article" date="2019" name="IMA Fungus">
        <title>Genome sequencing and comparison of five Tilletia species to identify candidate genes for the detection of regulated species infecting wheat.</title>
        <authorList>
            <person name="Nguyen H.D.T."/>
            <person name="Sultana T."/>
            <person name="Kesanakurti P."/>
            <person name="Hambleton S."/>
        </authorList>
    </citation>
    <scope>NUCLEOTIDE SEQUENCE</scope>
    <source>
        <strain evidence="7">DAOMC 238032</strain>
    </source>
</reference>
<dbReference type="InterPro" id="IPR027266">
    <property type="entry name" value="TrmE/GcvT-like"/>
</dbReference>
<evidence type="ECO:0000256" key="4">
    <source>
        <dbReference type="ARBA" id="ARBA00093447"/>
    </source>
</evidence>
<evidence type="ECO:0000313" key="6">
    <source>
        <dbReference type="EMBL" id="CAD6962079.1"/>
    </source>
</evidence>
<keyword evidence="2" id="KW-0809">Transit peptide</keyword>
<dbReference type="EMBL" id="LWDD02000835">
    <property type="protein sequence ID" value="KAE8256515.1"/>
    <property type="molecule type" value="Genomic_DNA"/>
</dbReference>
<organism evidence="7 8">
    <name type="scientific">Tilletia caries</name>
    <name type="common">wheat bunt fungus</name>
    <dbReference type="NCBI Taxonomy" id="13290"/>
    <lineage>
        <taxon>Eukaryota</taxon>
        <taxon>Fungi</taxon>
        <taxon>Dikarya</taxon>
        <taxon>Basidiomycota</taxon>
        <taxon>Ustilaginomycotina</taxon>
        <taxon>Exobasidiomycetes</taxon>
        <taxon>Tilletiales</taxon>
        <taxon>Tilletiaceae</taxon>
        <taxon>Tilletia</taxon>
    </lineage>
</organism>
<dbReference type="Proteomes" id="UP000077671">
    <property type="component" value="Unassembled WGS sequence"/>
</dbReference>
<dbReference type="GO" id="GO:0005759">
    <property type="term" value="C:mitochondrial matrix"/>
    <property type="evidence" value="ECO:0007669"/>
    <property type="project" value="TreeGrafter"/>
</dbReference>
<feature type="domain" description="CAF17 C-terminal" evidence="5">
    <location>
        <begin position="313"/>
        <end position="398"/>
    </location>
</feature>
<evidence type="ECO:0000256" key="2">
    <source>
        <dbReference type="ARBA" id="ARBA00022946"/>
    </source>
</evidence>
<comment type="similarity">
    <text evidence="4">Belongs to the GcvT family. CAF17/IBA57 subfamily.</text>
</comment>
<dbReference type="InterPro" id="IPR057460">
    <property type="entry name" value="CAF17_C"/>
</dbReference>
<name>A0A177U2B8_9BASI</name>
<evidence type="ECO:0000259" key="5">
    <source>
        <dbReference type="Pfam" id="PF25455"/>
    </source>
</evidence>
<evidence type="ECO:0000256" key="3">
    <source>
        <dbReference type="ARBA" id="ARBA00023128"/>
    </source>
</evidence>
<comment type="caution">
    <text evidence="7">The sequence shown here is derived from an EMBL/GenBank/DDBJ whole genome shotgun (WGS) entry which is preliminary data.</text>
</comment>
<evidence type="ECO:0000313" key="7">
    <source>
        <dbReference type="EMBL" id="KAE8256515.1"/>
    </source>
</evidence>
<proteinExistence type="inferred from homology"/>
<keyword evidence="9" id="KW-1185">Reference proteome</keyword>
<evidence type="ECO:0000256" key="1">
    <source>
        <dbReference type="ARBA" id="ARBA00004173"/>
    </source>
</evidence>
<accession>A0A177U2B8</accession>